<dbReference type="InterPro" id="IPR011701">
    <property type="entry name" value="MFS"/>
</dbReference>
<evidence type="ECO:0000256" key="4">
    <source>
        <dbReference type="SAM" id="Phobius"/>
    </source>
</evidence>
<dbReference type="RefSeq" id="WP_265675020.1">
    <property type="nucleotide sequence ID" value="NZ_JAKRRY010000012.1"/>
</dbReference>
<dbReference type="InterPro" id="IPR020846">
    <property type="entry name" value="MFS_dom"/>
</dbReference>
<feature type="transmembrane region" description="Helical" evidence="4">
    <location>
        <begin position="12"/>
        <end position="34"/>
    </location>
</feature>
<evidence type="ECO:0000256" key="1">
    <source>
        <dbReference type="ARBA" id="ARBA00022692"/>
    </source>
</evidence>
<feature type="transmembrane region" description="Helical" evidence="4">
    <location>
        <begin position="351"/>
        <end position="372"/>
    </location>
</feature>
<dbReference type="EMBL" id="JAKRRY010000012">
    <property type="protein sequence ID" value="MCW8346458.1"/>
    <property type="molecule type" value="Genomic_DNA"/>
</dbReference>
<protein>
    <submittedName>
        <fullName evidence="6">MFS transporter</fullName>
    </submittedName>
</protein>
<comment type="caution">
    <text evidence="6">The sequence shown here is derived from an EMBL/GenBank/DDBJ whole genome shotgun (WGS) entry which is preliminary data.</text>
</comment>
<evidence type="ECO:0000256" key="3">
    <source>
        <dbReference type="ARBA" id="ARBA00023136"/>
    </source>
</evidence>
<dbReference type="Pfam" id="PF07690">
    <property type="entry name" value="MFS_1"/>
    <property type="match status" value="1"/>
</dbReference>
<keyword evidence="7" id="KW-1185">Reference proteome</keyword>
<feature type="transmembrane region" description="Helical" evidence="4">
    <location>
        <begin position="311"/>
        <end position="330"/>
    </location>
</feature>
<dbReference type="Gene3D" id="1.20.1250.20">
    <property type="entry name" value="MFS general substrate transporter like domains"/>
    <property type="match status" value="2"/>
</dbReference>
<feature type="transmembrane region" description="Helical" evidence="4">
    <location>
        <begin position="166"/>
        <end position="183"/>
    </location>
</feature>
<evidence type="ECO:0000313" key="6">
    <source>
        <dbReference type="EMBL" id="MCW8346458.1"/>
    </source>
</evidence>
<proteinExistence type="predicted"/>
<evidence type="ECO:0000313" key="7">
    <source>
        <dbReference type="Proteomes" id="UP001155587"/>
    </source>
</evidence>
<keyword evidence="3 4" id="KW-0472">Membrane</keyword>
<feature type="transmembrane region" description="Helical" evidence="4">
    <location>
        <begin position="97"/>
        <end position="119"/>
    </location>
</feature>
<feature type="transmembrane region" description="Helical" evidence="4">
    <location>
        <begin position="140"/>
        <end position="160"/>
    </location>
</feature>
<gene>
    <name evidence="6" type="ORF">MD535_10640</name>
</gene>
<dbReference type="SUPFAM" id="SSF103473">
    <property type="entry name" value="MFS general substrate transporter"/>
    <property type="match status" value="1"/>
</dbReference>
<dbReference type="GO" id="GO:0022857">
    <property type="term" value="F:transmembrane transporter activity"/>
    <property type="evidence" value="ECO:0007669"/>
    <property type="project" value="InterPro"/>
</dbReference>
<dbReference type="InterPro" id="IPR036259">
    <property type="entry name" value="MFS_trans_sf"/>
</dbReference>
<evidence type="ECO:0000256" key="2">
    <source>
        <dbReference type="ARBA" id="ARBA00022989"/>
    </source>
</evidence>
<reference evidence="6" key="1">
    <citation type="submission" date="2022-02" db="EMBL/GenBank/DDBJ databases">
        <title>Vibrio sp. nov, a new bacterium isolated from seawater.</title>
        <authorList>
            <person name="Yuan Y."/>
        </authorList>
    </citation>
    <scope>NUCLEOTIDE SEQUENCE</scope>
    <source>
        <strain evidence="6">ZSDZ65</strain>
    </source>
</reference>
<keyword evidence="2 4" id="KW-1133">Transmembrane helix</keyword>
<dbReference type="Proteomes" id="UP001155587">
    <property type="component" value="Unassembled WGS sequence"/>
</dbReference>
<feature type="transmembrane region" description="Helical" evidence="4">
    <location>
        <begin position="72"/>
        <end position="91"/>
    </location>
</feature>
<dbReference type="AlphaFoldDB" id="A0A9X3CN93"/>
<feature type="domain" description="Major facilitator superfamily (MFS) profile" evidence="5">
    <location>
        <begin position="1"/>
        <end position="403"/>
    </location>
</feature>
<name>A0A9X3CN93_9VIBR</name>
<evidence type="ECO:0000259" key="5">
    <source>
        <dbReference type="PROSITE" id="PS50850"/>
    </source>
</evidence>
<keyword evidence="1 4" id="KW-0812">Transmembrane</keyword>
<feature type="transmembrane region" description="Helical" evidence="4">
    <location>
        <begin position="286"/>
        <end position="305"/>
    </location>
</feature>
<feature type="transmembrane region" description="Helical" evidence="4">
    <location>
        <begin position="40"/>
        <end position="60"/>
    </location>
</feature>
<organism evidence="6 7">
    <name type="scientific">Vibrio qingdaonensis</name>
    <dbReference type="NCBI Taxonomy" id="2829491"/>
    <lineage>
        <taxon>Bacteria</taxon>
        <taxon>Pseudomonadati</taxon>
        <taxon>Pseudomonadota</taxon>
        <taxon>Gammaproteobacteria</taxon>
        <taxon>Vibrionales</taxon>
        <taxon>Vibrionaceae</taxon>
        <taxon>Vibrio</taxon>
    </lineage>
</organism>
<feature type="transmembrane region" description="Helical" evidence="4">
    <location>
        <begin position="378"/>
        <end position="399"/>
    </location>
</feature>
<feature type="transmembrane region" description="Helical" evidence="4">
    <location>
        <begin position="249"/>
        <end position="274"/>
    </location>
</feature>
<sequence>MLKKLGLEGWFSAHFAYGIVQIVFIPMMVPSFILARTGSATQAGLAMGLFGIAGLLAPLIGLMADKFKAHRLTQALGLIAYMLAGGCFVIAGENFTLMAAGSVLFGAGSAIMLMLNPVFITFAGHDAKTEAMKLGRMSQVLIVGSLLSGIGLAAVTDAGWTYEARFIAMIIAVAVLFVITIATNKAAAQRIIDNADAMAAEAAKEDAPKVSLFKVLFSNFGLFLVAVGILCAGQGAFQAQYPNLMENGYGVAQSLSAATLSVAAVLGLFVLVLAEKFVAKYGSISLFKLCAVISIAVIGALYFIAEAAMVLPYLIPLALVLVYLQGITITDMISPAIAARLTLVGGGYTQGLMMFFISLGFGLGSVVSGVAVDGYGWSALPLAILGLTVISYVCILIVASKQKKQLADEQASHQATA</sequence>
<accession>A0A9X3CN93</accession>
<dbReference type="PROSITE" id="PS50850">
    <property type="entry name" value="MFS"/>
    <property type="match status" value="1"/>
</dbReference>
<feature type="transmembrane region" description="Helical" evidence="4">
    <location>
        <begin position="216"/>
        <end position="237"/>
    </location>
</feature>